<dbReference type="Gramene" id="MELO3C028812.2.1">
    <property type="protein sequence ID" value="MELO3C028812.2.1"/>
    <property type="gene ID" value="MELO3C028812.2"/>
</dbReference>
<name>A0A9I9E4Y7_CUCME</name>
<organism evidence="1">
    <name type="scientific">Cucumis melo</name>
    <name type="common">Muskmelon</name>
    <dbReference type="NCBI Taxonomy" id="3656"/>
    <lineage>
        <taxon>Eukaryota</taxon>
        <taxon>Viridiplantae</taxon>
        <taxon>Streptophyta</taxon>
        <taxon>Embryophyta</taxon>
        <taxon>Tracheophyta</taxon>
        <taxon>Spermatophyta</taxon>
        <taxon>Magnoliopsida</taxon>
        <taxon>eudicotyledons</taxon>
        <taxon>Gunneridae</taxon>
        <taxon>Pentapetalae</taxon>
        <taxon>rosids</taxon>
        <taxon>fabids</taxon>
        <taxon>Cucurbitales</taxon>
        <taxon>Cucurbitaceae</taxon>
        <taxon>Benincaseae</taxon>
        <taxon>Cucumis</taxon>
    </lineage>
</organism>
<sequence length="273" mass="30725">MILCCVVVKIKLAYWEKKHAMVEVTNKGPVIQANEPTGFSRSVGFKKLNPQAVGGFARIHWSSEVILKQLIDLYAFLNVMDAARPVVSTNDVILNRSCRFMGVGASYTGWMARDIECKTKFTHTRFKLVNLGSLEAMIYYVDLIKKSIHASRSICRLYLYLSRSVVNLGRLRRAAVYPNIVSPCRVNYTRGFEPQILVVLTAATPSVAVVAVSINRLQPSVDRPIYLNQWARPTPRSHDPSRSPLSVRCRLSSFVSVVPSSRVVPFVCQYLCR</sequence>
<dbReference type="AlphaFoldDB" id="A0A9I9E4Y7"/>
<reference evidence="1" key="1">
    <citation type="submission" date="2023-03" db="UniProtKB">
        <authorList>
            <consortium name="EnsemblPlants"/>
        </authorList>
    </citation>
    <scope>IDENTIFICATION</scope>
</reference>
<accession>A0A9I9E4Y7</accession>
<dbReference type="EnsemblPlants" id="MELO3C028812.2.1">
    <property type="protein sequence ID" value="MELO3C028812.2.1"/>
    <property type="gene ID" value="MELO3C028812.2"/>
</dbReference>
<proteinExistence type="predicted"/>
<protein>
    <submittedName>
        <fullName evidence="1">Uncharacterized protein</fullName>
    </submittedName>
</protein>
<evidence type="ECO:0000313" key="1">
    <source>
        <dbReference type="EnsemblPlants" id="MELO3C028812.2.1"/>
    </source>
</evidence>